<dbReference type="InterPro" id="IPR036388">
    <property type="entry name" value="WH-like_DNA-bd_sf"/>
</dbReference>
<dbReference type="GO" id="GO:0015074">
    <property type="term" value="P:DNA integration"/>
    <property type="evidence" value="ECO:0007669"/>
    <property type="project" value="InterPro"/>
</dbReference>
<keyword evidence="4" id="KW-1185">Reference proteome</keyword>
<evidence type="ECO:0000256" key="1">
    <source>
        <dbReference type="ARBA" id="ARBA00023125"/>
    </source>
</evidence>
<evidence type="ECO:0000313" key="3">
    <source>
        <dbReference type="EMBL" id="RDI68447.1"/>
    </source>
</evidence>
<evidence type="ECO:0000313" key="4">
    <source>
        <dbReference type="Proteomes" id="UP000254869"/>
    </source>
</evidence>
<dbReference type="InterPro" id="IPR010998">
    <property type="entry name" value="Integrase_recombinase_N"/>
</dbReference>
<dbReference type="GO" id="GO:0006310">
    <property type="term" value="P:DNA recombination"/>
    <property type="evidence" value="ECO:0007669"/>
    <property type="project" value="UniProtKB-KW"/>
</dbReference>
<comment type="caution">
    <text evidence="3">The sequence shown here is derived from an EMBL/GenBank/DDBJ whole genome shotgun (WGS) entry which is preliminary data.</text>
</comment>
<name>A0A370ICJ7_9NOCA</name>
<keyword evidence="2" id="KW-0233">DNA recombination</keyword>
<keyword evidence="1" id="KW-0238">DNA-binding</keyword>
<proteinExistence type="predicted"/>
<dbReference type="EMBL" id="QQBC01000002">
    <property type="protein sequence ID" value="RDI68447.1"/>
    <property type="molecule type" value="Genomic_DNA"/>
</dbReference>
<dbReference type="InterPro" id="IPR013762">
    <property type="entry name" value="Integrase-like_cat_sf"/>
</dbReference>
<dbReference type="Proteomes" id="UP000254869">
    <property type="component" value="Unassembled WGS sequence"/>
</dbReference>
<evidence type="ECO:0000256" key="2">
    <source>
        <dbReference type="ARBA" id="ARBA00023172"/>
    </source>
</evidence>
<sequence>MIDRAVVRWIEEQGCSKSTIKNTIAVLVRVMEQAKRDGLRDDNPARVRGWQALYKEIEDELRDPRALAIPDWDALVELCDALVEASPGNYRSWGSAVMFAAGTAARIGEVAGCRLRAIDTDTWIWTVRRQTTRTSRGLIDKGTKGNRARQVPIIEELRPMILARIAACRGNPDARLFVGPRGGAISGATLRYATNWDKVVRNLGYRHLVLSVEDWAEIRRLRRCEGLPVQAIARVMGCSRNTVKAALASDRPPKGSIVDAVEPQIRELLRVVSDDAGDGDRRADRLDPLDQGALGPGRGVAAGVSAAGSGIADGVCRR</sequence>
<accession>A0A370ICJ7</accession>
<dbReference type="InterPro" id="IPR011010">
    <property type="entry name" value="DNA_brk_join_enz"/>
</dbReference>
<dbReference type="Gene3D" id="1.10.10.10">
    <property type="entry name" value="Winged helix-like DNA-binding domain superfamily/Winged helix DNA-binding domain"/>
    <property type="match status" value="1"/>
</dbReference>
<dbReference type="Gene3D" id="1.10.443.10">
    <property type="entry name" value="Intergrase catalytic core"/>
    <property type="match status" value="1"/>
</dbReference>
<dbReference type="AlphaFoldDB" id="A0A370ICJ7"/>
<dbReference type="SUPFAM" id="SSF56349">
    <property type="entry name" value="DNA breaking-rejoining enzymes"/>
    <property type="match status" value="1"/>
</dbReference>
<dbReference type="STRING" id="1210086.GCA_001613105_01424"/>
<reference evidence="3 4" key="1">
    <citation type="submission" date="2018-07" db="EMBL/GenBank/DDBJ databases">
        <title>Genomic Encyclopedia of Type Strains, Phase IV (KMG-IV): sequencing the most valuable type-strain genomes for metagenomic binning, comparative biology and taxonomic classification.</title>
        <authorList>
            <person name="Goeker M."/>
        </authorList>
    </citation>
    <scope>NUCLEOTIDE SEQUENCE [LARGE SCALE GENOMIC DNA]</scope>
    <source>
        <strain evidence="3 4">DSM 44290</strain>
    </source>
</reference>
<organism evidence="3 4">
    <name type="scientific">Nocardia pseudobrasiliensis</name>
    <dbReference type="NCBI Taxonomy" id="45979"/>
    <lineage>
        <taxon>Bacteria</taxon>
        <taxon>Bacillati</taxon>
        <taxon>Actinomycetota</taxon>
        <taxon>Actinomycetes</taxon>
        <taxon>Mycobacteriales</taxon>
        <taxon>Nocardiaceae</taxon>
        <taxon>Nocardia</taxon>
    </lineage>
</organism>
<protein>
    <submittedName>
        <fullName evidence="3">Phage integrase family protein</fullName>
    </submittedName>
</protein>
<dbReference type="GO" id="GO:0003677">
    <property type="term" value="F:DNA binding"/>
    <property type="evidence" value="ECO:0007669"/>
    <property type="project" value="UniProtKB-KW"/>
</dbReference>
<gene>
    <name evidence="3" type="ORF">DFR76_102848</name>
</gene>
<dbReference type="Gene3D" id="1.10.150.130">
    <property type="match status" value="1"/>
</dbReference>